<name>A0A2T2ZV37_9PEZI</name>
<dbReference type="AlphaFoldDB" id="A0A2T2ZV37"/>
<evidence type="ECO:0000313" key="3">
    <source>
        <dbReference type="Proteomes" id="UP000241462"/>
    </source>
</evidence>
<feature type="compositionally biased region" description="Basic residues" evidence="1">
    <location>
        <begin position="136"/>
        <end position="151"/>
    </location>
</feature>
<proteinExistence type="predicted"/>
<gene>
    <name evidence="2" type="ORF">BD289DRAFT_145732</name>
</gene>
<sequence>MLSLSLSLSLSAQPWTIYFISCQMDRKPLDLRSSFSRHRIRFQNTPTQNFSLTCMHTYIYTYQDLLLLFSCRCGNWWGGGKWLTSRDNGLWKAIAQLLAHRPLSSFLSTNHGKHATHPHLLLSRFTSQQKEEEKQRKKRNKKEEKKRKKKRGGEGEKGGKRMVIASSICKYHLLCSLEKKSKGLSH</sequence>
<evidence type="ECO:0000256" key="1">
    <source>
        <dbReference type="SAM" id="MobiDB-lite"/>
    </source>
</evidence>
<keyword evidence="3" id="KW-1185">Reference proteome</keyword>
<accession>A0A2T2ZV37</accession>
<dbReference type="EMBL" id="KZ678651">
    <property type="protein sequence ID" value="PSR77525.1"/>
    <property type="molecule type" value="Genomic_DNA"/>
</dbReference>
<dbReference type="Proteomes" id="UP000241462">
    <property type="component" value="Unassembled WGS sequence"/>
</dbReference>
<protein>
    <submittedName>
        <fullName evidence="2">Uncharacterized protein</fullName>
    </submittedName>
</protein>
<organism evidence="2 3">
    <name type="scientific">Coniella lustricola</name>
    <dbReference type="NCBI Taxonomy" id="2025994"/>
    <lineage>
        <taxon>Eukaryota</taxon>
        <taxon>Fungi</taxon>
        <taxon>Dikarya</taxon>
        <taxon>Ascomycota</taxon>
        <taxon>Pezizomycotina</taxon>
        <taxon>Sordariomycetes</taxon>
        <taxon>Sordariomycetidae</taxon>
        <taxon>Diaporthales</taxon>
        <taxon>Schizoparmaceae</taxon>
        <taxon>Coniella</taxon>
    </lineage>
</organism>
<reference evidence="2 3" key="1">
    <citation type="journal article" date="2018" name="Mycol. Prog.">
        <title>Coniella lustricola, a new species from submerged detritus.</title>
        <authorList>
            <person name="Raudabaugh D.B."/>
            <person name="Iturriaga T."/>
            <person name="Carver A."/>
            <person name="Mondo S."/>
            <person name="Pangilinan J."/>
            <person name="Lipzen A."/>
            <person name="He G."/>
            <person name="Amirebrahimi M."/>
            <person name="Grigoriev I.V."/>
            <person name="Miller A.N."/>
        </authorList>
    </citation>
    <scope>NUCLEOTIDE SEQUENCE [LARGE SCALE GENOMIC DNA]</scope>
    <source>
        <strain evidence="2 3">B22-T-1</strain>
    </source>
</reference>
<evidence type="ECO:0000313" key="2">
    <source>
        <dbReference type="EMBL" id="PSR77525.1"/>
    </source>
</evidence>
<feature type="region of interest" description="Disordered" evidence="1">
    <location>
        <begin position="121"/>
        <end position="159"/>
    </location>
</feature>
<dbReference type="InParanoid" id="A0A2T2ZV37"/>